<keyword evidence="1" id="KW-0472">Membrane</keyword>
<keyword evidence="1" id="KW-0812">Transmembrane</keyword>
<dbReference type="EMBL" id="CP095855">
    <property type="protein sequence ID" value="UPK67655.1"/>
    <property type="molecule type" value="Genomic_DNA"/>
</dbReference>
<evidence type="ECO:0000256" key="1">
    <source>
        <dbReference type="SAM" id="Phobius"/>
    </source>
</evidence>
<evidence type="ECO:0000313" key="3">
    <source>
        <dbReference type="Proteomes" id="UP000830198"/>
    </source>
</evidence>
<organism evidence="2 3">
    <name type="scientific">Chitinophaga filiformis</name>
    <name type="common">Myxococcus filiformis</name>
    <name type="synonym">Flexibacter filiformis</name>
    <dbReference type="NCBI Taxonomy" id="104663"/>
    <lineage>
        <taxon>Bacteria</taxon>
        <taxon>Pseudomonadati</taxon>
        <taxon>Bacteroidota</taxon>
        <taxon>Chitinophagia</taxon>
        <taxon>Chitinophagales</taxon>
        <taxon>Chitinophagaceae</taxon>
        <taxon>Chitinophaga</taxon>
    </lineage>
</organism>
<name>A0ABY4HV42_CHIFI</name>
<proteinExistence type="predicted"/>
<feature type="transmembrane region" description="Helical" evidence="1">
    <location>
        <begin position="37"/>
        <end position="58"/>
    </location>
</feature>
<dbReference type="RefSeq" id="WP_247810021.1">
    <property type="nucleotide sequence ID" value="NZ_CP095855.1"/>
</dbReference>
<feature type="transmembrane region" description="Helical" evidence="1">
    <location>
        <begin position="152"/>
        <end position="173"/>
    </location>
</feature>
<accession>A0ABY4HV42</accession>
<protein>
    <submittedName>
        <fullName evidence="2">DUF4199 domain-containing protein</fullName>
    </submittedName>
</protein>
<dbReference type="Pfam" id="PF13858">
    <property type="entry name" value="DUF4199"/>
    <property type="match status" value="1"/>
</dbReference>
<keyword evidence="3" id="KW-1185">Reference proteome</keyword>
<reference evidence="2 3" key="1">
    <citation type="submission" date="2022-04" db="EMBL/GenBank/DDBJ databases">
        <title>The arsenic-methylating capacity of Chitinophaga filiformis YT5 during chitin decomposition.</title>
        <authorList>
            <person name="Chen G."/>
            <person name="Liang Y."/>
        </authorList>
    </citation>
    <scope>NUCLEOTIDE SEQUENCE [LARGE SCALE GENOMIC DNA]</scope>
    <source>
        <strain evidence="2 3">YT5</strain>
    </source>
</reference>
<evidence type="ECO:0000313" key="2">
    <source>
        <dbReference type="EMBL" id="UPK67655.1"/>
    </source>
</evidence>
<feature type="transmembrane region" description="Helical" evidence="1">
    <location>
        <begin position="12"/>
        <end position="31"/>
    </location>
</feature>
<dbReference type="InterPro" id="IPR025250">
    <property type="entry name" value="DUF4199"/>
</dbReference>
<keyword evidence="1" id="KW-1133">Transmembrane helix</keyword>
<feature type="transmembrane region" description="Helical" evidence="1">
    <location>
        <begin position="78"/>
        <end position="99"/>
    </location>
</feature>
<sequence>MSNASYPNPGVKWGLIAGFVAIAIGVALYFTNIPMLFSLKYGILLLIVFGVTGVLAGLERKKANGGLINFKEALQPVFTTFVIGSLLSSIFIYVLANFIDPGIIVKMKEAAIKSYESMAPMLRTIGTPKDEYEKGLADIRNQDFSVTLSGSFMSYLMGLFQYFVVSAIIALVLRKK</sequence>
<gene>
    <name evidence="2" type="ORF">MYF79_22160</name>
</gene>
<dbReference type="Proteomes" id="UP000830198">
    <property type="component" value="Chromosome"/>
</dbReference>